<gene>
    <name evidence="3" type="ORF">GCM10011415_12220</name>
</gene>
<sequence length="300" mass="32223">MDLWIAVTLSAAFFQTLRFMLHKVLSMGALTSTGSTFARFAYAMPPALLFTSLYMGSTGQGWPGLSLAFWLYAWIGALGQILATICVVALFRQRNFAVGITFKKTEVIQTAILGVIVLGEAISPAGWGAILIGLVGVLLLSDTPEITGSFLRRIASRAVLLGLASGFFFAFSAVGYRAASLEIAAEDPILRASVTYVCVVVSQVIAMALWLRAREPGQIAAVWGARKVAVWLGLTSMAGSLSWFTAFTLQTAAYVQALGQVELLFSLAASVLFFHERISRRELLGIGFLTLSILALVLVL</sequence>
<evidence type="ECO:0000259" key="2">
    <source>
        <dbReference type="Pfam" id="PF00892"/>
    </source>
</evidence>
<feature type="transmembrane region" description="Helical" evidence="1">
    <location>
        <begin position="253"/>
        <end position="274"/>
    </location>
</feature>
<dbReference type="Proteomes" id="UP000617145">
    <property type="component" value="Unassembled WGS sequence"/>
</dbReference>
<evidence type="ECO:0000256" key="1">
    <source>
        <dbReference type="SAM" id="Phobius"/>
    </source>
</evidence>
<feature type="transmembrane region" description="Helical" evidence="1">
    <location>
        <begin position="67"/>
        <end position="91"/>
    </location>
</feature>
<evidence type="ECO:0000313" key="4">
    <source>
        <dbReference type="Proteomes" id="UP000617145"/>
    </source>
</evidence>
<name>A0A8J2ZI25_9RHOB</name>
<dbReference type="Pfam" id="PF00892">
    <property type="entry name" value="EamA"/>
    <property type="match status" value="1"/>
</dbReference>
<protein>
    <submittedName>
        <fullName evidence="3">Membrane protein</fullName>
    </submittedName>
</protein>
<dbReference type="InterPro" id="IPR037185">
    <property type="entry name" value="EmrE-like"/>
</dbReference>
<dbReference type="EMBL" id="BMJV01000002">
    <property type="protein sequence ID" value="GGG66892.1"/>
    <property type="molecule type" value="Genomic_DNA"/>
</dbReference>
<reference evidence="3" key="2">
    <citation type="submission" date="2020-09" db="EMBL/GenBank/DDBJ databases">
        <authorList>
            <person name="Sun Q."/>
            <person name="Zhou Y."/>
        </authorList>
    </citation>
    <scope>NUCLEOTIDE SEQUENCE</scope>
    <source>
        <strain evidence="3">CGMCC 1.15762</strain>
    </source>
</reference>
<proteinExistence type="predicted"/>
<feature type="transmembrane region" description="Helical" evidence="1">
    <location>
        <begin position="283"/>
        <end position="299"/>
    </location>
</feature>
<comment type="caution">
    <text evidence="3">The sequence shown here is derived from an EMBL/GenBank/DDBJ whole genome shotgun (WGS) entry which is preliminary data.</text>
</comment>
<dbReference type="SUPFAM" id="SSF103481">
    <property type="entry name" value="Multidrug resistance efflux transporter EmrE"/>
    <property type="match status" value="2"/>
</dbReference>
<feature type="transmembrane region" description="Helical" evidence="1">
    <location>
        <begin position="188"/>
        <end position="209"/>
    </location>
</feature>
<dbReference type="GO" id="GO:0016020">
    <property type="term" value="C:membrane"/>
    <property type="evidence" value="ECO:0007669"/>
    <property type="project" value="InterPro"/>
</dbReference>
<keyword evidence="1" id="KW-0472">Membrane</keyword>
<dbReference type="RefSeq" id="WP_188789344.1">
    <property type="nucleotide sequence ID" value="NZ_BMJV01000002.1"/>
</dbReference>
<keyword evidence="1" id="KW-1133">Transmembrane helix</keyword>
<feature type="transmembrane region" description="Helical" evidence="1">
    <location>
        <begin position="158"/>
        <end position="176"/>
    </location>
</feature>
<feature type="domain" description="EamA" evidence="2">
    <location>
        <begin position="158"/>
        <end position="297"/>
    </location>
</feature>
<keyword evidence="1" id="KW-0812">Transmembrane</keyword>
<organism evidence="3 4">
    <name type="scientific">Salipiger pallidus</name>
    <dbReference type="NCBI Taxonomy" id="1775170"/>
    <lineage>
        <taxon>Bacteria</taxon>
        <taxon>Pseudomonadati</taxon>
        <taxon>Pseudomonadota</taxon>
        <taxon>Alphaproteobacteria</taxon>
        <taxon>Rhodobacterales</taxon>
        <taxon>Roseobacteraceae</taxon>
        <taxon>Salipiger</taxon>
    </lineage>
</organism>
<accession>A0A8J2ZI25</accession>
<reference evidence="3" key="1">
    <citation type="journal article" date="2014" name="Int. J. Syst. Evol. Microbiol.">
        <title>Complete genome sequence of Corynebacterium casei LMG S-19264T (=DSM 44701T), isolated from a smear-ripened cheese.</title>
        <authorList>
            <consortium name="US DOE Joint Genome Institute (JGI-PGF)"/>
            <person name="Walter F."/>
            <person name="Albersmeier A."/>
            <person name="Kalinowski J."/>
            <person name="Ruckert C."/>
        </authorList>
    </citation>
    <scope>NUCLEOTIDE SEQUENCE</scope>
    <source>
        <strain evidence="3">CGMCC 1.15762</strain>
    </source>
</reference>
<evidence type="ECO:0000313" key="3">
    <source>
        <dbReference type="EMBL" id="GGG66892.1"/>
    </source>
</evidence>
<feature type="transmembrane region" description="Helical" evidence="1">
    <location>
        <begin position="111"/>
        <end position="138"/>
    </location>
</feature>
<dbReference type="AlphaFoldDB" id="A0A8J2ZI25"/>
<keyword evidence="4" id="KW-1185">Reference proteome</keyword>
<dbReference type="InterPro" id="IPR000620">
    <property type="entry name" value="EamA_dom"/>
</dbReference>